<dbReference type="GO" id="GO:0007131">
    <property type="term" value="P:reciprocal meiotic recombination"/>
    <property type="evidence" value="ECO:0007669"/>
    <property type="project" value="TreeGrafter"/>
</dbReference>
<dbReference type="InterPro" id="IPR006671">
    <property type="entry name" value="Cyclin_N"/>
</dbReference>
<dbReference type="InterPro" id="IPR036915">
    <property type="entry name" value="Cyclin-like_sf"/>
</dbReference>
<keyword evidence="2" id="KW-1185">Reference proteome</keyword>
<organism evidence="2 3">
    <name type="scientific">Trichuris muris</name>
    <name type="common">Mouse whipworm</name>
    <dbReference type="NCBI Taxonomy" id="70415"/>
    <lineage>
        <taxon>Eukaryota</taxon>
        <taxon>Metazoa</taxon>
        <taxon>Ecdysozoa</taxon>
        <taxon>Nematoda</taxon>
        <taxon>Enoplea</taxon>
        <taxon>Dorylaimia</taxon>
        <taxon>Trichinellida</taxon>
        <taxon>Trichuridae</taxon>
        <taxon>Trichuris</taxon>
    </lineage>
</organism>
<dbReference type="CDD" id="cd20541">
    <property type="entry name" value="CYCLIN_CNTD1"/>
    <property type="match status" value="1"/>
</dbReference>
<accession>A0A5S6QCY1</accession>
<dbReference type="PANTHER" id="PTHR21615">
    <property type="entry name" value="CYCLIN N-TERMINAL DOMAIN-CONTAINING PROTEIN 1"/>
    <property type="match status" value="1"/>
</dbReference>
<reference evidence="3" key="1">
    <citation type="submission" date="2019-12" db="UniProtKB">
        <authorList>
            <consortium name="WormBaseParasite"/>
        </authorList>
    </citation>
    <scope>IDENTIFICATION</scope>
</reference>
<dbReference type="PANTHER" id="PTHR21615:SF2">
    <property type="entry name" value="CYCLIN N-TERMINAL DOMAIN-CONTAINING PROTEIN 1"/>
    <property type="match status" value="1"/>
</dbReference>
<dbReference type="SUPFAM" id="SSF47954">
    <property type="entry name" value="Cyclin-like"/>
    <property type="match status" value="1"/>
</dbReference>
<proteinExistence type="predicted"/>
<dbReference type="WBParaSite" id="TMUE_1000005039.1">
    <property type="protein sequence ID" value="TMUE_1000005039.1"/>
    <property type="gene ID" value="WBGene00292352"/>
</dbReference>
<dbReference type="Pfam" id="PF00134">
    <property type="entry name" value="Cyclin_N"/>
    <property type="match status" value="1"/>
</dbReference>
<evidence type="ECO:0000313" key="2">
    <source>
        <dbReference type="Proteomes" id="UP000046395"/>
    </source>
</evidence>
<evidence type="ECO:0000313" key="3">
    <source>
        <dbReference type="WBParaSite" id="TMUE_1000005039.1"/>
    </source>
</evidence>
<protein>
    <submittedName>
        <fullName evidence="3">Cyclin N-terminal domain-containing protein</fullName>
    </submittedName>
</protein>
<sequence>MYGPNAAEDLEEHLAILGKENLNRIRAANERKISGYFFDRRCVEFIFMACDHFHFTPDVRFATVCLFDAFMTLHVNSLWRYVDENCRTEEAFLKDWSAVETKLSGQVVLRVVSCIQIASKLSAYGTQLTVASAKDFLQHMGFCYTEEQILKTELRVLKTLNYDVSIRSPLAYVSTLLRLIANDVQQFGFQSISTTCQDVLSFVFMQWDEIFESILPGPIADQEKKQKIATLKADYMLLAGGVVASAIELSPDLCNEPSALLSLSKRCSIPVEKLKDFRANVKNSVFKAKKSNMQPIEQRSSVTKK</sequence>
<dbReference type="Proteomes" id="UP000046395">
    <property type="component" value="Unassembled WGS sequence"/>
</dbReference>
<name>A0A5S6QCY1_TRIMR</name>
<dbReference type="STRING" id="70415.A0A5S6QCY1"/>
<feature type="domain" description="Cyclin N-terminal" evidence="1">
    <location>
        <begin position="41"/>
        <end position="164"/>
    </location>
</feature>
<dbReference type="AlphaFoldDB" id="A0A5S6QCY1"/>
<dbReference type="Gene3D" id="1.10.472.10">
    <property type="entry name" value="Cyclin-like"/>
    <property type="match status" value="1"/>
</dbReference>
<evidence type="ECO:0000259" key="1">
    <source>
        <dbReference type="Pfam" id="PF00134"/>
    </source>
</evidence>
<dbReference type="GO" id="GO:0035861">
    <property type="term" value="C:site of double-strand break"/>
    <property type="evidence" value="ECO:0007669"/>
    <property type="project" value="TreeGrafter"/>
</dbReference>